<feature type="transmembrane region" description="Helical" evidence="7">
    <location>
        <begin position="93"/>
        <end position="114"/>
    </location>
</feature>
<dbReference type="Pfam" id="PF07690">
    <property type="entry name" value="MFS_1"/>
    <property type="match status" value="1"/>
</dbReference>
<evidence type="ECO:0000256" key="1">
    <source>
        <dbReference type="ARBA" id="ARBA00004651"/>
    </source>
</evidence>
<feature type="transmembrane region" description="Helical" evidence="7">
    <location>
        <begin position="69"/>
        <end position="87"/>
    </location>
</feature>
<dbReference type="PROSITE" id="PS50850">
    <property type="entry name" value="MFS"/>
    <property type="match status" value="1"/>
</dbReference>
<dbReference type="InterPro" id="IPR001958">
    <property type="entry name" value="Tet-R_TetA/multi-R_MdtG-like"/>
</dbReference>
<keyword evidence="2" id="KW-0813">Transport</keyword>
<keyword evidence="3" id="KW-1003">Cell membrane</keyword>
<evidence type="ECO:0000256" key="5">
    <source>
        <dbReference type="ARBA" id="ARBA00022989"/>
    </source>
</evidence>
<evidence type="ECO:0000259" key="8">
    <source>
        <dbReference type="PROSITE" id="PS50850"/>
    </source>
</evidence>
<feature type="domain" description="Major facilitator superfamily (MFS) profile" evidence="8">
    <location>
        <begin position="3"/>
        <end position="450"/>
    </location>
</feature>
<dbReference type="PANTHER" id="PTHR42718">
    <property type="entry name" value="MAJOR FACILITATOR SUPERFAMILY MULTIDRUG TRANSPORTER MFSC"/>
    <property type="match status" value="1"/>
</dbReference>
<sequence>MRTLAVLATGAGVFALLQSLIAPVLTTIQHDLGTTQSTVTWLLTAYLLSAAVFTPVVGRLGDMLGKRRVLVASLLALALGCLVAALADSIEVLIAARVVQGMGGAVFPLSFGVLRDEFPRERLGSAVGTLSAVIAVGSGLGVALAGPIVATLGSRWLFWLPFLVVSATALAAFRYVPESPSRAPGRINWLAAALLSGWLVALLLGVSRGSAWGWTSPWTLGSLGIGVLLLAVWIAVEARAHTPLIDLRMLRLPAVWPTNTVSLLFGAAMFAAWAFVPQLVQAPLSTGYGFGGSASTGGWLMLPMVVTMFVMSLASGRLAVLVGYRAQLVGGAVFAALACLSLALAHAALWQIAVGTALLGTGIGLAFAAMANLVVEAVPPSQTSVASGMNLNVRTIGGAVGAAVMTSVVTAQVGPAGLPLESGYTTGFAVFAGIGALAATAALLVPRARRAEPVPELVAA</sequence>
<feature type="transmembrane region" description="Helical" evidence="7">
    <location>
        <begin position="356"/>
        <end position="375"/>
    </location>
</feature>
<feature type="transmembrane region" description="Helical" evidence="7">
    <location>
        <begin position="156"/>
        <end position="175"/>
    </location>
</feature>
<dbReference type="CDD" id="cd17504">
    <property type="entry name" value="MFS_MMR_MDR_like"/>
    <property type="match status" value="1"/>
</dbReference>
<dbReference type="RefSeq" id="WP_209707620.1">
    <property type="nucleotide sequence ID" value="NZ_JAGIOO010000001.1"/>
</dbReference>
<dbReference type="InterPro" id="IPR011701">
    <property type="entry name" value="MFS"/>
</dbReference>
<name>A0ABS5APY9_9PSEU</name>
<dbReference type="Gene3D" id="1.20.1720.10">
    <property type="entry name" value="Multidrug resistance protein D"/>
    <property type="match status" value="1"/>
</dbReference>
<keyword evidence="10" id="KW-1185">Reference proteome</keyword>
<evidence type="ECO:0000256" key="7">
    <source>
        <dbReference type="SAM" id="Phobius"/>
    </source>
</evidence>
<comment type="subcellular location">
    <subcellularLocation>
        <location evidence="1">Cell membrane</location>
        <topology evidence="1">Multi-pass membrane protein</topology>
    </subcellularLocation>
</comment>
<evidence type="ECO:0000313" key="9">
    <source>
        <dbReference type="EMBL" id="MBP2478636.1"/>
    </source>
</evidence>
<comment type="caution">
    <text evidence="9">The sequence shown here is derived from an EMBL/GenBank/DDBJ whole genome shotgun (WGS) entry which is preliminary data.</text>
</comment>
<dbReference type="InterPro" id="IPR020846">
    <property type="entry name" value="MFS_dom"/>
</dbReference>
<evidence type="ECO:0000256" key="2">
    <source>
        <dbReference type="ARBA" id="ARBA00022448"/>
    </source>
</evidence>
<feature type="transmembrane region" description="Helical" evidence="7">
    <location>
        <begin position="218"/>
        <end position="236"/>
    </location>
</feature>
<dbReference type="EMBL" id="JAGIOO010000001">
    <property type="protein sequence ID" value="MBP2478636.1"/>
    <property type="molecule type" value="Genomic_DNA"/>
</dbReference>
<feature type="transmembrane region" description="Helical" evidence="7">
    <location>
        <begin position="187"/>
        <end position="206"/>
    </location>
</feature>
<protein>
    <submittedName>
        <fullName evidence="9">EmrB/QacA subfamily drug resistance transporter</fullName>
    </submittedName>
</protein>
<feature type="transmembrane region" description="Helical" evidence="7">
    <location>
        <begin position="296"/>
        <end position="316"/>
    </location>
</feature>
<keyword evidence="5 7" id="KW-1133">Transmembrane helix</keyword>
<feature type="transmembrane region" description="Helical" evidence="7">
    <location>
        <begin position="126"/>
        <end position="150"/>
    </location>
</feature>
<feature type="transmembrane region" description="Helical" evidence="7">
    <location>
        <begin position="328"/>
        <end position="350"/>
    </location>
</feature>
<gene>
    <name evidence="9" type="ORF">JOF53_007508</name>
</gene>
<dbReference type="PRINTS" id="PR01035">
    <property type="entry name" value="TCRTETA"/>
</dbReference>
<reference evidence="9 10" key="1">
    <citation type="submission" date="2021-03" db="EMBL/GenBank/DDBJ databases">
        <title>Sequencing the genomes of 1000 actinobacteria strains.</title>
        <authorList>
            <person name="Klenk H.-P."/>
        </authorList>
    </citation>
    <scope>NUCLEOTIDE SEQUENCE [LARGE SCALE GENOMIC DNA]</scope>
    <source>
        <strain evidence="9 10">DSM 44580</strain>
    </source>
</reference>
<evidence type="ECO:0000256" key="4">
    <source>
        <dbReference type="ARBA" id="ARBA00022692"/>
    </source>
</evidence>
<dbReference type="Gene3D" id="1.20.1250.20">
    <property type="entry name" value="MFS general substrate transporter like domains"/>
    <property type="match status" value="1"/>
</dbReference>
<dbReference type="Proteomes" id="UP001519363">
    <property type="component" value="Unassembled WGS sequence"/>
</dbReference>
<organism evidence="9 10">
    <name type="scientific">Crossiella equi</name>
    <dbReference type="NCBI Taxonomy" id="130796"/>
    <lineage>
        <taxon>Bacteria</taxon>
        <taxon>Bacillati</taxon>
        <taxon>Actinomycetota</taxon>
        <taxon>Actinomycetes</taxon>
        <taxon>Pseudonocardiales</taxon>
        <taxon>Pseudonocardiaceae</taxon>
        <taxon>Crossiella</taxon>
    </lineage>
</organism>
<feature type="transmembrane region" description="Helical" evidence="7">
    <location>
        <begin position="396"/>
        <end position="418"/>
    </location>
</feature>
<accession>A0ABS5APY9</accession>
<dbReference type="PANTHER" id="PTHR42718:SF46">
    <property type="entry name" value="BLR6921 PROTEIN"/>
    <property type="match status" value="1"/>
</dbReference>
<proteinExistence type="predicted"/>
<dbReference type="SUPFAM" id="SSF103473">
    <property type="entry name" value="MFS general substrate transporter"/>
    <property type="match status" value="1"/>
</dbReference>
<feature type="transmembrane region" description="Helical" evidence="7">
    <location>
        <begin position="36"/>
        <end position="57"/>
    </location>
</feature>
<dbReference type="InterPro" id="IPR036259">
    <property type="entry name" value="MFS_trans_sf"/>
</dbReference>
<feature type="transmembrane region" description="Helical" evidence="7">
    <location>
        <begin position="424"/>
        <end position="445"/>
    </location>
</feature>
<evidence type="ECO:0000256" key="3">
    <source>
        <dbReference type="ARBA" id="ARBA00022475"/>
    </source>
</evidence>
<evidence type="ECO:0000256" key="6">
    <source>
        <dbReference type="ARBA" id="ARBA00023136"/>
    </source>
</evidence>
<keyword evidence="4 7" id="KW-0812">Transmembrane</keyword>
<evidence type="ECO:0000313" key="10">
    <source>
        <dbReference type="Proteomes" id="UP001519363"/>
    </source>
</evidence>
<keyword evidence="6 7" id="KW-0472">Membrane</keyword>
<feature type="transmembrane region" description="Helical" evidence="7">
    <location>
        <begin position="256"/>
        <end position="276"/>
    </location>
</feature>